<evidence type="ECO:0000256" key="7">
    <source>
        <dbReference type="ARBA" id="ARBA00023077"/>
    </source>
</evidence>
<evidence type="ECO:0000256" key="13">
    <source>
        <dbReference type="SAM" id="SignalP"/>
    </source>
</evidence>
<dbReference type="PROSITE" id="PS52016">
    <property type="entry name" value="TONB_DEPENDENT_REC_3"/>
    <property type="match status" value="1"/>
</dbReference>
<sequence length="679" mass="73018">MSKRLAPRATVLPILACTLQLTCAHAAPGPAGTDASASDDGDIRALTSIPLEDLMQMRVVTAASKFAQPISDAPSSVVVLTAADIRDFGWRTLADALATLPGLYVTNDRNYAYLGARGFLRPGDYNSRFLLLVDGVRVNDAVYDQALIGTEGLLDMDMVKRIEFVPGPGSAVYGSNALFGVINVVTRDGSGLSGVRGTVAAGTQGERRARTSYGWHGQNGADVLLSASAYQRAGRDLYFPEYDSPDTNGGVARHLDWDRAQNFLVKGSFGGVTLSASHVARTKGVPTGSFDAVFGMPNQTRDTQTSIGLTWDAQVAPALALAAQLHSGQADYVGPGWYPDATGAARLNIDGAHARWFDAGVHATLTGLPHQKIVIGAELGRDVHRDQTNYNELPYEPLLDDRRSATRRAVFVEDEIRLPAGFLVNAGVRYDDRNDPDVHRFSPRVAVVYKATQADTVKLIEGSAFRAASAYEMYYALPAMNAMLPNPNLRPERIATRELVLEHALAGGGHATLSLFRYVMDDLISQQVDPATGMLIFNNIDHADARGLEAALDRDFGLVRLRASYSWQLARGTDGASMTDSPRHLAKANLTVPLGWRGGRVGAELLCSGKRLADTGVAGGYCVANVTISALELLPRTELSLSAYNATDKRYADIAGPAFIQPTLAREGRTLAAKLDWRF</sequence>
<evidence type="ECO:0000256" key="11">
    <source>
        <dbReference type="PROSITE-ProRule" id="PRU01360"/>
    </source>
</evidence>
<reference evidence="16 17" key="1">
    <citation type="submission" date="2022-08" db="EMBL/GenBank/DDBJ databases">
        <title>Reclassification of Massilia species as members of the genera Telluria, Duganella, Pseudoduganella, Mokoshia gen. nov. and Zemynaea gen. nov. using orthogonal and non-orthogonal genome-based approaches.</title>
        <authorList>
            <person name="Bowman J.P."/>
        </authorList>
    </citation>
    <scope>NUCLEOTIDE SEQUENCE [LARGE SCALE GENOMIC DNA]</scope>
    <source>
        <strain evidence="16 17">JCM 31316</strain>
    </source>
</reference>
<evidence type="ECO:0000256" key="12">
    <source>
        <dbReference type="RuleBase" id="RU003357"/>
    </source>
</evidence>
<feature type="chain" id="PRO_5047175511" evidence="13">
    <location>
        <begin position="27"/>
        <end position="679"/>
    </location>
</feature>
<evidence type="ECO:0000256" key="1">
    <source>
        <dbReference type="ARBA" id="ARBA00004571"/>
    </source>
</evidence>
<evidence type="ECO:0000259" key="15">
    <source>
        <dbReference type="Pfam" id="PF07715"/>
    </source>
</evidence>
<keyword evidence="3 11" id="KW-0813">Transport</keyword>
<evidence type="ECO:0000259" key="14">
    <source>
        <dbReference type="Pfam" id="PF00593"/>
    </source>
</evidence>
<evidence type="ECO:0000256" key="2">
    <source>
        <dbReference type="ARBA" id="ARBA00009810"/>
    </source>
</evidence>
<dbReference type="Gene3D" id="2.40.170.20">
    <property type="entry name" value="TonB-dependent receptor, beta-barrel domain"/>
    <property type="match status" value="1"/>
</dbReference>
<keyword evidence="5 11" id="KW-0812">Transmembrane</keyword>
<evidence type="ECO:0000256" key="8">
    <source>
        <dbReference type="ARBA" id="ARBA00023136"/>
    </source>
</evidence>
<keyword evidence="4 11" id="KW-1134">Transmembrane beta strand</keyword>
<protein>
    <submittedName>
        <fullName evidence="16">TonB-dependent receptor</fullName>
    </submittedName>
</protein>
<dbReference type="InterPro" id="IPR012910">
    <property type="entry name" value="Plug_dom"/>
</dbReference>
<keyword evidence="6 13" id="KW-0732">Signal</keyword>
<dbReference type="EMBL" id="JANUGW010000006">
    <property type="protein sequence ID" value="MCS0582062.1"/>
    <property type="molecule type" value="Genomic_DNA"/>
</dbReference>
<feature type="signal peptide" evidence="13">
    <location>
        <begin position="1"/>
        <end position="26"/>
    </location>
</feature>
<keyword evidence="8 11" id="KW-0472">Membrane</keyword>
<comment type="caution">
    <text evidence="16">The sequence shown here is derived from an EMBL/GenBank/DDBJ whole genome shotgun (WGS) entry which is preliminary data.</text>
</comment>
<dbReference type="InterPro" id="IPR037066">
    <property type="entry name" value="Plug_dom_sf"/>
</dbReference>
<evidence type="ECO:0000313" key="16">
    <source>
        <dbReference type="EMBL" id="MCS0582062.1"/>
    </source>
</evidence>
<keyword evidence="9 16" id="KW-0675">Receptor</keyword>
<keyword evidence="10 11" id="KW-0998">Cell outer membrane</keyword>
<evidence type="ECO:0000256" key="9">
    <source>
        <dbReference type="ARBA" id="ARBA00023170"/>
    </source>
</evidence>
<dbReference type="RefSeq" id="WP_258816633.1">
    <property type="nucleotide sequence ID" value="NZ_JANUGW010000006.1"/>
</dbReference>
<dbReference type="Proteomes" id="UP001204151">
    <property type="component" value="Unassembled WGS sequence"/>
</dbReference>
<evidence type="ECO:0000256" key="5">
    <source>
        <dbReference type="ARBA" id="ARBA00022692"/>
    </source>
</evidence>
<evidence type="ECO:0000256" key="6">
    <source>
        <dbReference type="ARBA" id="ARBA00022729"/>
    </source>
</evidence>
<dbReference type="Pfam" id="PF00593">
    <property type="entry name" value="TonB_dep_Rec_b-barrel"/>
    <property type="match status" value="1"/>
</dbReference>
<evidence type="ECO:0000256" key="4">
    <source>
        <dbReference type="ARBA" id="ARBA00022452"/>
    </source>
</evidence>
<dbReference type="InterPro" id="IPR000531">
    <property type="entry name" value="Beta-barrel_TonB"/>
</dbReference>
<keyword evidence="17" id="KW-1185">Reference proteome</keyword>
<dbReference type="PANTHER" id="PTHR30069:SF29">
    <property type="entry name" value="HEMOGLOBIN AND HEMOGLOBIN-HAPTOGLOBIN-BINDING PROTEIN 1-RELATED"/>
    <property type="match status" value="1"/>
</dbReference>
<feature type="domain" description="TonB-dependent receptor-like beta-barrel" evidence="14">
    <location>
        <begin position="245"/>
        <end position="645"/>
    </location>
</feature>
<dbReference type="InterPro" id="IPR039426">
    <property type="entry name" value="TonB-dep_rcpt-like"/>
</dbReference>
<keyword evidence="7 12" id="KW-0798">TonB box</keyword>
<dbReference type="Gene3D" id="2.170.130.10">
    <property type="entry name" value="TonB-dependent receptor, plug domain"/>
    <property type="match status" value="1"/>
</dbReference>
<evidence type="ECO:0000313" key="17">
    <source>
        <dbReference type="Proteomes" id="UP001204151"/>
    </source>
</evidence>
<proteinExistence type="inferred from homology"/>
<name>A0ABT1ZQ80_9BURK</name>
<evidence type="ECO:0000256" key="3">
    <source>
        <dbReference type="ARBA" id="ARBA00022448"/>
    </source>
</evidence>
<organism evidence="16 17">
    <name type="scientific">Massilia pinisoli</name>
    <dbReference type="NCBI Taxonomy" id="1772194"/>
    <lineage>
        <taxon>Bacteria</taxon>
        <taxon>Pseudomonadati</taxon>
        <taxon>Pseudomonadota</taxon>
        <taxon>Betaproteobacteria</taxon>
        <taxon>Burkholderiales</taxon>
        <taxon>Oxalobacteraceae</taxon>
        <taxon>Telluria group</taxon>
        <taxon>Massilia</taxon>
    </lineage>
</organism>
<comment type="similarity">
    <text evidence="2 11 12">Belongs to the TonB-dependent receptor family.</text>
</comment>
<dbReference type="Pfam" id="PF07715">
    <property type="entry name" value="Plug"/>
    <property type="match status" value="1"/>
</dbReference>
<dbReference type="PANTHER" id="PTHR30069">
    <property type="entry name" value="TONB-DEPENDENT OUTER MEMBRANE RECEPTOR"/>
    <property type="match status" value="1"/>
</dbReference>
<dbReference type="InterPro" id="IPR036942">
    <property type="entry name" value="Beta-barrel_TonB_sf"/>
</dbReference>
<feature type="domain" description="TonB-dependent receptor plug" evidence="15">
    <location>
        <begin position="70"/>
        <end position="181"/>
    </location>
</feature>
<dbReference type="SUPFAM" id="SSF56935">
    <property type="entry name" value="Porins"/>
    <property type="match status" value="1"/>
</dbReference>
<gene>
    <name evidence="16" type="ORF">NX784_10710</name>
</gene>
<evidence type="ECO:0000256" key="10">
    <source>
        <dbReference type="ARBA" id="ARBA00023237"/>
    </source>
</evidence>
<comment type="subcellular location">
    <subcellularLocation>
        <location evidence="1 11">Cell outer membrane</location>
        <topology evidence="1 11">Multi-pass membrane protein</topology>
    </subcellularLocation>
</comment>
<accession>A0ABT1ZQ80</accession>